<dbReference type="GO" id="GO:0003713">
    <property type="term" value="F:transcription coactivator activity"/>
    <property type="evidence" value="ECO:0007669"/>
    <property type="project" value="TreeGrafter"/>
</dbReference>
<dbReference type="FunFam" id="1.10.10.10:FF:000087">
    <property type="entry name" value="Transcriptional adapter 2"/>
    <property type="match status" value="1"/>
</dbReference>
<feature type="compositionally biased region" description="Basic and acidic residues" evidence="1">
    <location>
        <begin position="55"/>
        <end position="69"/>
    </location>
</feature>
<dbReference type="InterPro" id="IPR009057">
    <property type="entry name" value="Homeodomain-like_sf"/>
</dbReference>
<dbReference type="PANTHER" id="PTHR12374:SF21">
    <property type="entry name" value="SWIRM DOMAIN-CONTAINING PROTEIN FUN19-RELATED"/>
    <property type="match status" value="1"/>
</dbReference>
<feature type="region of interest" description="Disordered" evidence="1">
    <location>
        <begin position="206"/>
        <end position="269"/>
    </location>
</feature>
<dbReference type="GO" id="GO:0003682">
    <property type="term" value="F:chromatin binding"/>
    <property type="evidence" value="ECO:0007669"/>
    <property type="project" value="TreeGrafter"/>
</dbReference>
<evidence type="ECO:0000256" key="1">
    <source>
        <dbReference type="SAM" id="MobiDB-lite"/>
    </source>
</evidence>
<dbReference type="Proteomes" id="UP000266673">
    <property type="component" value="Unassembled WGS sequence"/>
</dbReference>
<reference evidence="3 4" key="1">
    <citation type="submission" date="2018-06" db="EMBL/GenBank/DDBJ databases">
        <title>Comparative genomics reveals the genomic features of Rhizophagus irregularis, R. cerebriforme, R. diaphanum and Gigaspora rosea, and their symbiotic lifestyle signature.</title>
        <authorList>
            <person name="Morin E."/>
            <person name="San Clemente H."/>
            <person name="Chen E.C.H."/>
            <person name="De La Providencia I."/>
            <person name="Hainaut M."/>
            <person name="Kuo A."/>
            <person name="Kohler A."/>
            <person name="Murat C."/>
            <person name="Tang N."/>
            <person name="Roy S."/>
            <person name="Loubradou J."/>
            <person name="Henrissat B."/>
            <person name="Grigoriev I.V."/>
            <person name="Corradi N."/>
            <person name="Roux C."/>
            <person name="Martin F.M."/>
        </authorList>
    </citation>
    <scope>NUCLEOTIDE SEQUENCE [LARGE SCALE GENOMIC DNA]</scope>
    <source>
        <strain evidence="3 4">DAOM 194757</strain>
    </source>
</reference>
<proteinExistence type="predicted"/>
<dbReference type="GO" id="GO:0006338">
    <property type="term" value="P:chromatin remodeling"/>
    <property type="evidence" value="ECO:0007669"/>
    <property type="project" value="TreeGrafter"/>
</dbReference>
<dbReference type="EMBL" id="QKWP01001557">
    <property type="protein sequence ID" value="RIB08068.1"/>
    <property type="molecule type" value="Genomic_DNA"/>
</dbReference>
<feature type="compositionally biased region" description="Low complexity" evidence="1">
    <location>
        <begin position="249"/>
        <end position="258"/>
    </location>
</feature>
<evidence type="ECO:0000313" key="4">
    <source>
        <dbReference type="Proteomes" id="UP000266673"/>
    </source>
</evidence>
<accession>A0A397UFT4</accession>
<organism evidence="3 4">
    <name type="scientific">Gigaspora rosea</name>
    <dbReference type="NCBI Taxonomy" id="44941"/>
    <lineage>
        <taxon>Eukaryota</taxon>
        <taxon>Fungi</taxon>
        <taxon>Fungi incertae sedis</taxon>
        <taxon>Mucoromycota</taxon>
        <taxon>Glomeromycotina</taxon>
        <taxon>Glomeromycetes</taxon>
        <taxon>Diversisporales</taxon>
        <taxon>Gigasporaceae</taxon>
        <taxon>Gigaspora</taxon>
    </lineage>
</organism>
<dbReference type="AlphaFoldDB" id="A0A397UFT4"/>
<comment type="caution">
    <text evidence="3">The sequence shown here is derived from an EMBL/GenBank/DDBJ whole genome shotgun (WGS) entry which is preliminary data.</text>
</comment>
<feature type="region of interest" description="Disordered" evidence="1">
    <location>
        <begin position="1"/>
        <end position="27"/>
    </location>
</feature>
<dbReference type="SUPFAM" id="SSF46689">
    <property type="entry name" value="Homeodomain-like"/>
    <property type="match status" value="1"/>
</dbReference>
<dbReference type="Gene3D" id="1.10.10.10">
    <property type="entry name" value="Winged helix-like DNA-binding domain superfamily/Winged helix DNA-binding domain"/>
    <property type="match status" value="1"/>
</dbReference>
<evidence type="ECO:0000313" key="3">
    <source>
        <dbReference type="EMBL" id="RIB08068.1"/>
    </source>
</evidence>
<protein>
    <recommendedName>
        <fullName evidence="2">SWIRM domain-containing protein</fullName>
    </recommendedName>
</protein>
<dbReference type="OrthoDB" id="5598695at2759"/>
<gene>
    <name evidence="3" type="ORF">C2G38_2147264</name>
</gene>
<name>A0A397UFT4_9GLOM</name>
<dbReference type="GO" id="GO:0006357">
    <property type="term" value="P:regulation of transcription by RNA polymerase II"/>
    <property type="evidence" value="ECO:0007669"/>
    <property type="project" value="TreeGrafter"/>
</dbReference>
<dbReference type="PANTHER" id="PTHR12374">
    <property type="entry name" value="TRANSCRIPTIONAL ADAPTOR 2 ADA2 -RELATED"/>
    <property type="match status" value="1"/>
</dbReference>
<dbReference type="Pfam" id="PF04433">
    <property type="entry name" value="SWIRM"/>
    <property type="match status" value="1"/>
</dbReference>
<evidence type="ECO:0000259" key="2">
    <source>
        <dbReference type="PROSITE" id="PS50934"/>
    </source>
</evidence>
<feature type="domain" description="SWIRM" evidence="2">
    <location>
        <begin position="328"/>
        <end position="416"/>
    </location>
</feature>
<feature type="compositionally biased region" description="Polar residues" evidence="1">
    <location>
        <begin position="1"/>
        <end position="13"/>
    </location>
</feature>
<dbReference type="STRING" id="44941.A0A397UFT4"/>
<dbReference type="InterPro" id="IPR036388">
    <property type="entry name" value="WH-like_DNA-bd_sf"/>
</dbReference>
<feature type="compositionally biased region" description="Low complexity" evidence="1">
    <location>
        <begin position="209"/>
        <end position="222"/>
    </location>
</feature>
<keyword evidence="4" id="KW-1185">Reference proteome</keyword>
<dbReference type="PROSITE" id="PS50934">
    <property type="entry name" value="SWIRM"/>
    <property type="match status" value="1"/>
</dbReference>
<sequence length="416" mass="47286">MTLPYQHNNSPFVSSMMSPPPSPKKSADIINTLEKPALSREINTLSILTTTTTKEQPKEQPKELVEKSIKPKSRPKSRFRMFICEAPPELLELIKRSEIQKSTKNANNANNTVKSKPINAITAATVNQVPKPKPKNEHMTSDNHITIFQKSNNKINHHRIRKNPYPIKSPTKSSPGITLKLDVFTPFKEDPMALLHINKPYQTLTSECSTPSLTSITSSSPESTPPSSPSPSTRHNNMDKKQQRKKQIKINNNNKKNNTTLVERKRKSNSLARVMADRGLLDTSFNTVTSGEIKSIRLPPPPPLEWDKLIENINEMKLDNNLLYNITPKITWKGQPLTISHLPHFNALHRKEVEVASTLRLTPVQYLTAKHTLVSAAQRYVQKSLPFRKSDAQKLLRIDVNKASKLWEFFQQVKWI</sequence>
<feature type="region of interest" description="Disordered" evidence="1">
    <location>
        <begin position="48"/>
        <end position="72"/>
    </location>
</feature>
<dbReference type="InterPro" id="IPR007526">
    <property type="entry name" value="SWIRM"/>
</dbReference>
<dbReference type="GO" id="GO:0070210">
    <property type="term" value="C:Rpd3L-Expanded complex"/>
    <property type="evidence" value="ECO:0007669"/>
    <property type="project" value="TreeGrafter"/>
</dbReference>